<proteinExistence type="predicted"/>
<dbReference type="Proteomes" id="UP000249177">
    <property type="component" value="Unassembled WGS sequence"/>
</dbReference>
<evidence type="ECO:0000313" key="1">
    <source>
        <dbReference type="EMBL" id="PZX93401.1"/>
    </source>
</evidence>
<reference evidence="1 2" key="1">
    <citation type="submission" date="2018-06" db="EMBL/GenBank/DDBJ databases">
        <title>Flavobacterium sp IMCC34762, genome.</title>
        <authorList>
            <person name="Joung Y."/>
            <person name="Cho J."/>
            <person name="Song J."/>
        </authorList>
    </citation>
    <scope>NUCLEOTIDE SEQUENCE [LARGE SCALE GENOMIC DNA]</scope>
    <source>
        <strain evidence="1 2">IMCC34762</strain>
    </source>
</reference>
<name>A0A2W7TT27_9FLAO</name>
<dbReference type="Pfam" id="PF13571">
    <property type="entry name" value="DUF4133"/>
    <property type="match status" value="1"/>
</dbReference>
<keyword evidence="2" id="KW-1185">Reference proteome</keyword>
<dbReference type="AlphaFoldDB" id="A0A2W7TT27"/>
<evidence type="ECO:0000313" key="2">
    <source>
        <dbReference type="Proteomes" id="UP000249177"/>
    </source>
</evidence>
<organism evidence="1 2">
    <name type="scientific">Flavobacterium aquariorum</name>
    <dbReference type="NCBI Taxonomy" id="2217670"/>
    <lineage>
        <taxon>Bacteria</taxon>
        <taxon>Pseudomonadati</taxon>
        <taxon>Bacteroidota</taxon>
        <taxon>Flavobacteriia</taxon>
        <taxon>Flavobacteriales</taxon>
        <taxon>Flavobacteriaceae</taxon>
        <taxon>Flavobacterium</taxon>
    </lineage>
</organism>
<sequence length="58" mass="6540">MTNYNINKGIGKTVEFEGLKTQYIFIFAGGLLGTHPGHFNWRGYLKSQDSLSLYSGRL</sequence>
<dbReference type="OrthoDB" id="1273979at2"/>
<comment type="caution">
    <text evidence="1">The sequence shown here is derived from an EMBL/GenBank/DDBJ whole genome shotgun (WGS) entry which is preliminary data.</text>
</comment>
<gene>
    <name evidence="1" type="ORF">DOS84_11100</name>
</gene>
<accession>A0A2W7TT27</accession>
<protein>
    <submittedName>
        <fullName evidence="1">Uncharacterized protein</fullName>
    </submittedName>
</protein>
<dbReference type="EMBL" id="QKXH01000006">
    <property type="protein sequence ID" value="PZX93401.1"/>
    <property type="molecule type" value="Genomic_DNA"/>
</dbReference>
<dbReference type="InterPro" id="IPR025407">
    <property type="entry name" value="DUF4133"/>
</dbReference>